<dbReference type="EMBL" id="CP113520">
    <property type="protein sequence ID" value="WAJ27872.1"/>
    <property type="molecule type" value="Genomic_DNA"/>
</dbReference>
<sequence length="106" mass="11275">MIEGTDVNGDAICVVELGSDDFAARLGEDVAKGVIGVSNNVHHPLSRETATSVELPLGQLVECEAGVISDGAKRRIKHDAALLKSEIGKLNGHEFMTTQRHSAVNR</sequence>
<accession>A0ACD4NME9</accession>
<evidence type="ECO:0000313" key="1">
    <source>
        <dbReference type="EMBL" id="WAJ27872.1"/>
    </source>
</evidence>
<name>A0ACD4NME9_9HYPH</name>
<organism evidence="1 2">
    <name type="scientific">Antarcticirhabdus aurantiaca</name>
    <dbReference type="NCBI Taxonomy" id="2606717"/>
    <lineage>
        <taxon>Bacteria</taxon>
        <taxon>Pseudomonadati</taxon>
        <taxon>Pseudomonadota</taxon>
        <taxon>Alphaproteobacteria</taxon>
        <taxon>Hyphomicrobiales</taxon>
        <taxon>Aurantimonadaceae</taxon>
        <taxon>Antarcticirhabdus</taxon>
    </lineage>
</organism>
<protein>
    <submittedName>
        <fullName evidence="1">Uncharacterized protein</fullName>
    </submittedName>
</protein>
<gene>
    <name evidence="1" type="ORF">OXU80_24010</name>
</gene>
<dbReference type="Proteomes" id="UP001163223">
    <property type="component" value="Chromosome"/>
</dbReference>
<reference evidence="1" key="1">
    <citation type="submission" date="2022-11" db="EMBL/GenBank/DDBJ databases">
        <title>beta-Carotene-producing bacterium, Jeongeuplla avenae sp. nov., alleviates the salt stress of Arabidopsis seedlings.</title>
        <authorList>
            <person name="Jiang L."/>
            <person name="Lee J."/>
        </authorList>
    </citation>
    <scope>NUCLEOTIDE SEQUENCE</scope>
    <source>
        <strain evidence="1">DY_R2A_6</strain>
    </source>
</reference>
<proteinExistence type="predicted"/>
<evidence type="ECO:0000313" key="2">
    <source>
        <dbReference type="Proteomes" id="UP001163223"/>
    </source>
</evidence>
<keyword evidence="2" id="KW-1185">Reference proteome</keyword>